<feature type="domain" description="DUF11" evidence="1">
    <location>
        <begin position="782"/>
        <end position="918"/>
    </location>
</feature>
<evidence type="ECO:0000313" key="4">
    <source>
        <dbReference type="Proteomes" id="UP000726105"/>
    </source>
</evidence>
<feature type="domain" description="DUF11" evidence="1">
    <location>
        <begin position="333"/>
        <end position="436"/>
    </location>
</feature>
<dbReference type="InterPro" id="IPR011635">
    <property type="entry name" value="CARDB"/>
</dbReference>
<protein>
    <submittedName>
        <fullName evidence="3">DUF11 domain-containing protein</fullName>
    </submittedName>
</protein>
<dbReference type="Proteomes" id="UP000726105">
    <property type="component" value="Unassembled WGS sequence"/>
</dbReference>
<gene>
    <name evidence="3" type="ORF">IPI13_08705</name>
</gene>
<reference evidence="3 4" key="1">
    <citation type="submission" date="2020-10" db="EMBL/GenBank/DDBJ databases">
        <title>Connecting structure to function with the recovery of over 1000 high-quality activated sludge metagenome-assembled genomes encoding full-length rRNA genes using long-read sequencing.</title>
        <authorList>
            <person name="Singleton C.M."/>
            <person name="Petriglieri F."/>
            <person name="Kristensen J.M."/>
            <person name="Kirkegaard R.H."/>
            <person name="Michaelsen T.Y."/>
            <person name="Andersen M.H."/>
            <person name="Karst S.M."/>
            <person name="Dueholm M.S."/>
            <person name="Nielsen P.H."/>
            <person name="Albertsen M."/>
        </authorList>
    </citation>
    <scope>NUCLEOTIDE SEQUENCE [LARGE SCALE GENOMIC DNA]</scope>
    <source>
        <strain evidence="3">Ega_18-Q3-R5-49_MAXAC.001</strain>
    </source>
</reference>
<dbReference type="Gene3D" id="2.60.40.740">
    <property type="match status" value="1"/>
</dbReference>
<feature type="domain" description="DUF11" evidence="1">
    <location>
        <begin position="629"/>
        <end position="687"/>
    </location>
</feature>
<dbReference type="GO" id="GO:0005975">
    <property type="term" value="P:carbohydrate metabolic process"/>
    <property type="evidence" value="ECO:0007669"/>
    <property type="project" value="UniProtKB-ARBA"/>
</dbReference>
<feature type="domain" description="DUF11" evidence="1">
    <location>
        <begin position="1352"/>
        <end position="1464"/>
    </location>
</feature>
<dbReference type="Gene3D" id="2.60.40.10">
    <property type="entry name" value="Immunoglobulins"/>
    <property type="match status" value="8"/>
</dbReference>
<dbReference type="PANTHER" id="PTHR34819">
    <property type="entry name" value="LARGE CYSTEINE-RICH PERIPLASMIC PROTEIN OMCB"/>
    <property type="match status" value="1"/>
</dbReference>
<feature type="domain" description="DUF11" evidence="1">
    <location>
        <begin position="486"/>
        <end position="588"/>
    </location>
</feature>
<dbReference type="InterPro" id="IPR001434">
    <property type="entry name" value="OmcB-like_DUF11"/>
</dbReference>
<evidence type="ECO:0000313" key="3">
    <source>
        <dbReference type="EMBL" id="MBK7273237.1"/>
    </source>
</evidence>
<dbReference type="Pfam" id="PF07705">
    <property type="entry name" value="CARDB"/>
    <property type="match status" value="1"/>
</dbReference>
<dbReference type="NCBIfam" id="TIGR01451">
    <property type="entry name" value="B_ant_repeat"/>
    <property type="match status" value="9"/>
</dbReference>
<proteinExistence type="predicted"/>
<evidence type="ECO:0000259" key="1">
    <source>
        <dbReference type="Pfam" id="PF01345"/>
    </source>
</evidence>
<feature type="domain" description="DUF11" evidence="1">
    <location>
        <begin position="185"/>
        <end position="302"/>
    </location>
</feature>
<dbReference type="InterPro" id="IPR051172">
    <property type="entry name" value="Chlamydia_OmcB"/>
</dbReference>
<sequence>MSQVALPSPARISLRSTIRRTVSVLATFGLLTLGLVTAPMALADPTSPLTVTNVANPSPVASGAELTYTITIVNTGGSKVSNLVLADQLNGVGTLQSPPGTPQYAVTSTQGTCTQSGQLVTCNGGTLAGGASWTVTIRGVVMAANGVTINNTASITGTRSAQNFTTNASVQTLVQGGTGGGSLPDLTINKTGPTTVVAGAAFDYVLTVNNVGTVATSNVAVTDTLPAGVALTSVTTTSLFVCSPTNGTGVTVVCTGGSVNAGQNATITLHVTAPATGPLTNTASVDPDNTIAESNELNNTSATVNTSVTGATAVPPLSIIKTDDPAIIAGAGPDPVSPGGVLVYKVRVTNVGTLRADDVVVVDGTQGLEAASIVATQAVVNGTVGNGNGCFVSAPEVRCKIRTLNAGGTLTITITGTVIAPAGATLINTATVTGNVRNTGVTATATEKTTVKPAVDLTVTKSASPDPVCARSWPHANPDDLCTGGLVYTFVVGNSGIQSASNVVVRDVLPAGTIYDEFANVGGADFSCSESGGVLTCTNPSIAPESIESFTVTLVAPDSVGPLTNSVTVDPGNAIFEADETNNSASVTSQVSTGIDLTIFKFDEPGATADPAGSIPAYPSPATGFDPIATNGTQTYTIYVDNLGPQNATDVRVVDTLPAGTKFLSATSDAGFTCTHDGSATGGVVTCVGGSLLGTEAEFYPGHGGVINPANTQFATIIIKAFATPFVQPVMHNEVRVDPLGAIAEINEANNIATQDTVVETGGAGLSAFNQLTIAKAQTDPVPPAAVATNGILRYTLTVGNDGTDPVSNVVVKDFLPSGSRFISAADTDPGPGTADAFFCTHDGAATGGVITCIGGDLSGTVNTIPDSGGVGDVPTSRQILITVYAPGTPGTYTNVAKVDPDNLVPEGNEFDNEAQASTTVTTAGNGGANSFHQLTIGKSATPTVATSSIITYTLSVANLGTDPAFGVAVRDTLPAGTTFISADDQAPGATQFTCAVSGQVITCSGATLSGTATVLPGAPATRTIVITAFAPNRPMIVTNTAYVDPDNTIPEGDETDNAASAFTVVTVGAGFIDLSVTKCDGGPCPTNANPVPMNENITYTVTVTNSGTDPAFQVSLRDILPAGATFVSAVDQAGGNGSFLCGYSDGVVTCTGATLDGSLDLIAGVPTERVVLITVLPPQEHGLVITNQAFVDPANTIAESNETNNYAVDTSIVISPFDVTLEKEGPTTAHQNNTEDYTITVTNNGAAVTDVVVEDALPTGLIVLGATATPSNFTCQVFENPVNFVRCTGDMGADGSATAVVTITVQVFVTKDGGTLDNEACVDPANTIVESIETNNCDTKSSVVDVFRPNIAVHKSASVGSATIGQTFSYTVTASNIGDATAAAGWTVEDVLPSEVDFVSANGNNGGTCVHDGSASGGTVTCTPTALAPGEQETYTIEVRANSTATTAFTNTASVSGAVDSDAAAEPCISSTCGPETSVANNSDSVTVSAGGPSINLVVGDITDLPDPAEQGDAVTYTVVVTNGGTQDALAVDGHEVVVRVNVPTVGVTLDATVGTQGFLCVATAGDSIVTCTGDLNGGESTTLSIRIITTSTTPPQLDVTVTADPANAITETSETDNVATEKTTVSSVACTGCIDLILGQISADPNPGVDGAQVTYEFAVTNIGDGTTASDLDPLVVAINLDTTFNESTFVSGVGTNGFTCVANPAFPGDLAAPEVLCVASASGLTAGQGSLITIVTNVNTGGPSFVDFDVAIDPGDVVGEDTNANNNGGLQIDVVAP</sequence>
<dbReference type="PANTHER" id="PTHR34819:SF3">
    <property type="entry name" value="CELL SURFACE PROTEIN"/>
    <property type="match status" value="1"/>
</dbReference>
<feature type="domain" description="DUF11" evidence="1">
    <location>
        <begin position="1219"/>
        <end position="1340"/>
    </location>
</feature>
<name>A0A935MHH6_9MICO</name>
<feature type="domain" description="DUF11" evidence="1">
    <location>
        <begin position="935"/>
        <end position="1062"/>
    </location>
</feature>
<dbReference type="InterPro" id="IPR013783">
    <property type="entry name" value="Ig-like_fold"/>
</dbReference>
<dbReference type="Pfam" id="PF01345">
    <property type="entry name" value="DUF11"/>
    <property type="match status" value="10"/>
</dbReference>
<comment type="caution">
    <text evidence="3">The sequence shown here is derived from an EMBL/GenBank/DDBJ whole genome shotgun (WGS) entry which is preliminary data.</text>
</comment>
<feature type="domain" description="DUF11" evidence="1">
    <location>
        <begin position="49"/>
        <end position="169"/>
    </location>
</feature>
<accession>A0A935MHH6</accession>
<feature type="domain" description="DUF11" evidence="1">
    <location>
        <begin position="1074"/>
        <end position="1209"/>
    </location>
</feature>
<feature type="domain" description="CARDB" evidence="2">
    <location>
        <begin position="1498"/>
        <end position="1622"/>
    </location>
</feature>
<dbReference type="EMBL" id="JADJIB010000003">
    <property type="protein sequence ID" value="MBK7273237.1"/>
    <property type="molecule type" value="Genomic_DNA"/>
</dbReference>
<organism evidence="3 4">
    <name type="scientific">Candidatus Phosphoribacter hodrii</name>
    <dbReference type="NCBI Taxonomy" id="2953743"/>
    <lineage>
        <taxon>Bacteria</taxon>
        <taxon>Bacillati</taxon>
        <taxon>Actinomycetota</taxon>
        <taxon>Actinomycetes</taxon>
        <taxon>Micrococcales</taxon>
        <taxon>Dermatophilaceae</taxon>
        <taxon>Candidatus Phosphoribacter</taxon>
    </lineage>
</organism>
<dbReference type="InterPro" id="IPR047589">
    <property type="entry name" value="DUF11_rpt"/>
</dbReference>
<evidence type="ECO:0000259" key="2">
    <source>
        <dbReference type="Pfam" id="PF07705"/>
    </source>
</evidence>